<organism evidence="1 2">
    <name type="scientific">Larimichthys crocea</name>
    <name type="common">Large yellow croaker</name>
    <name type="synonym">Pseudosciaena crocea</name>
    <dbReference type="NCBI Taxonomy" id="215358"/>
    <lineage>
        <taxon>Eukaryota</taxon>
        <taxon>Metazoa</taxon>
        <taxon>Chordata</taxon>
        <taxon>Craniata</taxon>
        <taxon>Vertebrata</taxon>
        <taxon>Euteleostomi</taxon>
        <taxon>Actinopterygii</taxon>
        <taxon>Neopterygii</taxon>
        <taxon>Teleostei</taxon>
        <taxon>Neoteleostei</taxon>
        <taxon>Acanthomorphata</taxon>
        <taxon>Eupercaria</taxon>
        <taxon>Sciaenidae</taxon>
        <taxon>Larimichthys</taxon>
    </lineage>
</organism>
<evidence type="ECO:0000313" key="1">
    <source>
        <dbReference type="EMBL" id="TMS06748.1"/>
    </source>
</evidence>
<dbReference type="EMBL" id="CM011692">
    <property type="protein sequence ID" value="TMS06748.1"/>
    <property type="molecule type" value="Genomic_DNA"/>
</dbReference>
<gene>
    <name evidence="1" type="ORF">E3U43_016507</name>
</gene>
<proteinExistence type="predicted"/>
<dbReference type="Proteomes" id="UP000793456">
    <property type="component" value="Chromosome XIX"/>
</dbReference>
<evidence type="ECO:0000313" key="2">
    <source>
        <dbReference type="Proteomes" id="UP000793456"/>
    </source>
</evidence>
<name>A0ACD3QI11_LARCR</name>
<protein>
    <submittedName>
        <fullName evidence="1">Uncharacterized protein</fullName>
    </submittedName>
</protein>
<sequence length="126" mass="13706">MSSFQSYSTFSSENLSVSDGEEGNTSDHSHSGPLERMSTSQEEHLDELLSHTPDIPIDISTQSDGLSDKECAVRRVKTQISLGKLCSDEHSYENPLQFGDSDCDSSEAECSDATIRNNKAGAPSSW</sequence>
<reference evidence="1" key="1">
    <citation type="submission" date="2018-11" db="EMBL/GenBank/DDBJ databases">
        <title>The sequence and de novo assembly of Larimichthys crocea genome using PacBio and Hi-C technologies.</title>
        <authorList>
            <person name="Xu P."/>
            <person name="Chen B."/>
            <person name="Zhou Z."/>
            <person name="Ke Q."/>
            <person name="Wu Y."/>
            <person name="Bai H."/>
            <person name="Pu F."/>
        </authorList>
    </citation>
    <scope>NUCLEOTIDE SEQUENCE</scope>
    <source>
        <tissue evidence="1">Muscle</tissue>
    </source>
</reference>
<accession>A0ACD3QI11</accession>
<keyword evidence="2" id="KW-1185">Reference proteome</keyword>
<comment type="caution">
    <text evidence="1">The sequence shown here is derived from an EMBL/GenBank/DDBJ whole genome shotgun (WGS) entry which is preliminary data.</text>
</comment>